<comment type="caution">
    <text evidence="1">The sequence shown here is derived from an EMBL/GenBank/DDBJ whole genome shotgun (WGS) entry which is preliminary data.</text>
</comment>
<sequence length="291" mass="34240">MLIAIVLALIIIVATVWGLIKLVKWIALRINSTLHENSQRTIEVSFPNPEKVNDFRFYEYIEEEVPYKLEPIYAEMKKKGLNIKPEFKRAIASKIRNGTFKNPLNFKEYFGTNFDFIGINFLRGTDDLFSTFQIELCFIQYGKLASIKTYDFMPPDEIFENRLFQENVELLGYRKEWIEDNYFKDIWHIFDLRDFLNSNLLILWDDGVETLKKVLDKNQITDYNISTIKIREVAQANHLPDSIDSLLNHFHSDLTIENDELSMIVCELAMEFTMNGIDLENYVKTMNSNNN</sequence>
<proteinExistence type="predicted"/>
<keyword evidence="2" id="KW-1185">Reference proteome</keyword>
<organism evidence="1 2">
    <name type="scientific">Balneicella halophila</name>
    <dbReference type="NCBI Taxonomy" id="1537566"/>
    <lineage>
        <taxon>Bacteria</taxon>
        <taxon>Pseudomonadati</taxon>
        <taxon>Bacteroidota</taxon>
        <taxon>Bacteroidia</taxon>
        <taxon>Bacteroidales</taxon>
        <taxon>Balneicellaceae</taxon>
        <taxon>Balneicella</taxon>
    </lineage>
</organism>
<dbReference type="Proteomes" id="UP000251835">
    <property type="component" value="Unassembled WGS sequence"/>
</dbReference>
<evidence type="ECO:0000313" key="1">
    <source>
        <dbReference type="EMBL" id="PVX51757.1"/>
    </source>
</evidence>
<gene>
    <name evidence="1" type="ORF">C7377_0042</name>
</gene>
<reference evidence="1 2" key="1">
    <citation type="submission" date="2018-05" db="EMBL/GenBank/DDBJ databases">
        <title>Genomic Encyclopedia of Type Strains, Phase IV (KMG-IV): sequencing the most valuable type-strain genomes for metagenomic binning, comparative biology and taxonomic classification.</title>
        <authorList>
            <person name="Goeker M."/>
        </authorList>
    </citation>
    <scope>NUCLEOTIDE SEQUENCE [LARGE SCALE GENOMIC DNA]</scope>
    <source>
        <strain evidence="1 2">DSM 28579</strain>
    </source>
</reference>
<accession>A0A7L4URA0</accession>
<evidence type="ECO:0000313" key="2">
    <source>
        <dbReference type="Proteomes" id="UP000251835"/>
    </source>
</evidence>
<dbReference type="EMBL" id="QENZ01000003">
    <property type="protein sequence ID" value="PVX51757.1"/>
    <property type="molecule type" value="Genomic_DNA"/>
</dbReference>
<dbReference type="OrthoDB" id="9803913at2"/>
<name>A0A7L4URA0_BALHA</name>
<dbReference type="AlphaFoldDB" id="A0A7L4URA0"/>
<dbReference type="RefSeq" id="WP_116495333.1">
    <property type="nucleotide sequence ID" value="NZ_QENZ01000003.1"/>
</dbReference>
<protein>
    <submittedName>
        <fullName evidence="1">Uncharacterized protein</fullName>
    </submittedName>
</protein>